<dbReference type="AlphaFoldDB" id="A0AAD5JX78"/>
<keyword evidence="2" id="KW-1185">Reference proteome</keyword>
<reference evidence="1" key="1">
    <citation type="journal article" date="2022" name="IScience">
        <title>Evolution of zygomycete secretomes and the origins of terrestrial fungal ecologies.</title>
        <authorList>
            <person name="Chang Y."/>
            <person name="Wang Y."/>
            <person name="Mondo S."/>
            <person name="Ahrendt S."/>
            <person name="Andreopoulos W."/>
            <person name="Barry K."/>
            <person name="Beard J."/>
            <person name="Benny G.L."/>
            <person name="Blankenship S."/>
            <person name="Bonito G."/>
            <person name="Cuomo C."/>
            <person name="Desiro A."/>
            <person name="Gervers K.A."/>
            <person name="Hundley H."/>
            <person name="Kuo A."/>
            <person name="LaButti K."/>
            <person name="Lang B.F."/>
            <person name="Lipzen A."/>
            <person name="O'Donnell K."/>
            <person name="Pangilinan J."/>
            <person name="Reynolds N."/>
            <person name="Sandor L."/>
            <person name="Smith M.E."/>
            <person name="Tsang A."/>
            <person name="Grigoriev I.V."/>
            <person name="Stajich J.E."/>
            <person name="Spatafora J.W."/>
        </authorList>
    </citation>
    <scope>NUCLEOTIDE SEQUENCE</scope>
    <source>
        <strain evidence="1">RSA 2281</strain>
    </source>
</reference>
<comment type="caution">
    <text evidence="1">The sequence shown here is derived from an EMBL/GenBank/DDBJ whole genome shotgun (WGS) entry which is preliminary data.</text>
</comment>
<accession>A0AAD5JX78</accession>
<name>A0AAD5JX78_9FUNG</name>
<sequence>MATFNISNIQSMKVVNTRKQNSRFNPNRRNRQVSIDRFFSLTQVQVNKVEKRKMNLVKTCHTFIWDMNGLLETFSFVWYNETEVPLLVLVHLLSEFWKFCLLHDITAQCLSRVSHVGCISRDCVSLHYC</sequence>
<evidence type="ECO:0000313" key="2">
    <source>
        <dbReference type="Proteomes" id="UP001209540"/>
    </source>
</evidence>
<evidence type="ECO:0000313" key="1">
    <source>
        <dbReference type="EMBL" id="KAI9258168.1"/>
    </source>
</evidence>
<dbReference type="EMBL" id="JAIXMP010000019">
    <property type="protein sequence ID" value="KAI9258168.1"/>
    <property type="molecule type" value="Genomic_DNA"/>
</dbReference>
<reference evidence="1" key="2">
    <citation type="submission" date="2023-02" db="EMBL/GenBank/DDBJ databases">
        <authorList>
            <consortium name="DOE Joint Genome Institute"/>
            <person name="Mondo S.J."/>
            <person name="Chang Y."/>
            <person name="Wang Y."/>
            <person name="Ahrendt S."/>
            <person name="Andreopoulos W."/>
            <person name="Barry K."/>
            <person name="Beard J."/>
            <person name="Benny G.L."/>
            <person name="Blankenship S."/>
            <person name="Bonito G."/>
            <person name="Cuomo C."/>
            <person name="Desiro A."/>
            <person name="Gervers K.A."/>
            <person name="Hundley H."/>
            <person name="Kuo A."/>
            <person name="LaButti K."/>
            <person name="Lang B.F."/>
            <person name="Lipzen A."/>
            <person name="O'Donnell K."/>
            <person name="Pangilinan J."/>
            <person name="Reynolds N."/>
            <person name="Sandor L."/>
            <person name="Smith M.W."/>
            <person name="Tsang A."/>
            <person name="Grigoriev I.V."/>
            <person name="Stajich J.E."/>
            <person name="Spatafora J.W."/>
        </authorList>
    </citation>
    <scope>NUCLEOTIDE SEQUENCE</scope>
    <source>
        <strain evidence="1">RSA 2281</strain>
    </source>
</reference>
<proteinExistence type="predicted"/>
<dbReference type="Proteomes" id="UP001209540">
    <property type="component" value="Unassembled WGS sequence"/>
</dbReference>
<organism evidence="1 2">
    <name type="scientific">Phascolomyces articulosus</name>
    <dbReference type="NCBI Taxonomy" id="60185"/>
    <lineage>
        <taxon>Eukaryota</taxon>
        <taxon>Fungi</taxon>
        <taxon>Fungi incertae sedis</taxon>
        <taxon>Mucoromycota</taxon>
        <taxon>Mucoromycotina</taxon>
        <taxon>Mucoromycetes</taxon>
        <taxon>Mucorales</taxon>
        <taxon>Lichtheimiaceae</taxon>
        <taxon>Phascolomyces</taxon>
    </lineage>
</organism>
<protein>
    <submittedName>
        <fullName evidence="1">Uncharacterized protein</fullName>
    </submittedName>
</protein>
<gene>
    <name evidence="1" type="ORF">BDA99DRAFT_539177</name>
</gene>